<dbReference type="AlphaFoldDB" id="A0AAU8JEH5"/>
<proteinExistence type="predicted"/>
<protein>
    <submittedName>
        <fullName evidence="1">DUF3352 domain-containing protein</fullName>
    </submittedName>
</protein>
<dbReference type="InterPro" id="IPR021787">
    <property type="entry name" value="DUF3352"/>
</dbReference>
<organism evidence="1">
    <name type="scientific">Planktothricoides raciborskii GIHE-MW2</name>
    <dbReference type="NCBI Taxonomy" id="2792601"/>
    <lineage>
        <taxon>Bacteria</taxon>
        <taxon>Bacillati</taxon>
        <taxon>Cyanobacteriota</taxon>
        <taxon>Cyanophyceae</taxon>
        <taxon>Oscillatoriophycideae</taxon>
        <taxon>Oscillatoriales</taxon>
        <taxon>Oscillatoriaceae</taxon>
        <taxon>Planktothricoides</taxon>
    </lineage>
</organism>
<accession>A0AAU8JEH5</accession>
<dbReference type="Pfam" id="PF11832">
    <property type="entry name" value="DUF3352"/>
    <property type="match status" value="1"/>
</dbReference>
<evidence type="ECO:0000313" key="1">
    <source>
        <dbReference type="EMBL" id="XCM37158.1"/>
    </source>
</evidence>
<sequence>MLSKDHIKLMKPQKKFNFFTIFAAIVLVLELASCGVSGGSPSDLHTLFGHTLFGDEGKVSPEASIFVPKQAPFMASLLVNPDQLEEFVQQTAASKNTPQISRQLQQVKESLLAPTQVNYSTDIQPWLGNEITLAMTTSDIDRDPINGSQPGYLVAIATKDPQASREFLTHFWENKPLVGHELVLEDYAGVQLIYSNGFNASELIPLAGGIKPLSGDWASAVVGDRFVLFGNHPKVLREAINNVQAGGLNLEGYPPYQAAIAPLIKNSQQNNQKNPQIGLTFINMPQFLAWLSDRPSGSNPDLTPENFDQELDLESPEIYEHLAISLELKKQGLVAQVAGNLIELTATNETSETSPLRAPVGALKYIPASVDILASGSNLPDFWAKFAPTLAKEGVISALVNPPLTKLESSWKVNLPEDIFSWVTGEYALGLIGTNTPVQNPNWADWIFVAEKGENTEAGIAHLDAIARQEGYTTGSVTFEDLPLSAWTKLTAAKVEAGGNLSLKAKVQGLHTTVGNYEIFASSINTLQSALNAANNAANSESILQQESFSDAIAALRSPNYGYIYLNWQNAEKLLKREFPILQLLEIAGNPIFDNLGSLTFSAYEPESGYQRGNILLKTKGE</sequence>
<reference evidence="1" key="1">
    <citation type="submission" date="2024-07" db="EMBL/GenBank/DDBJ databases">
        <authorList>
            <person name="Kim Y.J."/>
            <person name="Jeong J.Y."/>
        </authorList>
    </citation>
    <scope>NUCLEOTIDE SEQUENCE</scope>
    <source>
        <strain evidence="1">GIHE-MW2</strain>
    </source>
</reference>
<gene>
    <name evidence="1" type="ORF">ABWT76_005973</name>
</gene>
<name>A0AAU8JEH5_9CYAN</name>
<dbReference type="RefSeq" id="WP_354635410.1">
    <property type="nucleotide sequence ID" value="NZ_CP159837.1"/>
</dbReference>
<dbReference type="EMBL" id="CP159837">
    <property type="protein sequence ID" value="XCM37158.1"/>
    <property type="molecule type" value="Genomic_DNA"/>
</dbReference>